<evidence type="ECO:0000256" key="2">
    <source>
        <dbReference type="ARBA" id="ARBA00022741"/>
    </source>
</evidence>
<evidence type="ECO:0000313" key="7">
    <source>
        <dbReference type="Proteomes" id="UP000029391"/>
    </source>
</evidence>
<evidence type="ECO:0000256" key="5">
    <source>
        <dbReference type="RuleBase" id="RU003322"/>
    </source>
</evidence>
<keyword evidence="4" id="KW-0143">Chaperone</keyword>
<dbReference type="Gene3D" id="3.90.640.10">
    <property type="entry name" value="Actin, Chain A, domain 4"/>
    <property type="match status" value="1"/>
</dbReference>
<dbReference type="InterPro" id="IPR013126">
    <property type="entry name" value="Hsp_70_fam"/>
</dbReference>
<dbReference type="AlphaFoldDB" id="A0A091BDU5"/>
<organism evidence="6 7">
    <name type="scientific">Arenimonas composti TR7-09 = DSM 18010</name>
    <dbReference type="NCBI Taxonomy" id="1121013"/>
    <lineage>
        <taxon>Bacteria</taxon>
        <taxon>Pseudomonadati</taxon>
        <taxon>Pseudomonadota</taxon>
        <taxon>Gammaproteobacteria</taxon>
        <taxon>Lysobacterales</taxon>
        <taxon>Lysobacteraceae</taxon>
        <taxon>Arenimonas</taxon>
    </lineage>
</organism>
<dbReference type="STRING" id="1121013.GCA_000426365_00408"/>
<dbReference type="Gene3D" id="3.30.420.40">
    <property type="match status" value="2"/>
</dbReference>
<dbReference type="InterPro" id="IPR029047">
    <property type="entry name" value="HSP70_peptide-bd_sf"/>
</dbReference>
<evidence type="ECO:0000256" key="1">
    <source>
        <dbReference type="ARBA" id="ARBA00007381"/>
    </source>
</evidence>
<protein>
    <recommendedName>
        <fullName evidence="8">Molecular chaperone HscC</fullName>
    </recommendedName>
</protein>
<dbReference type="InterPro" id="IPR043129">
    <property type="entry name" value="ATPase_NBD"/>
</dbReference>
<dbReference type="SUPFAM" id="SSF100920">
    <property type="entry name" value="Heat shock protein 70kD (HSP70), peptide-binding domain"/>
    <property type="match status" value="1"/>
</dbReference>
<comment type="similarity">
    <text evidence="1 5">Belongs to the heat shock protein 70 family.</text>
</comment>
<keyword evidence="7" id="KW-1185">Reference proteome</keyword>
<name>A0A091BDU5_9GAMM</name>
<dbReference type="GO" id="GO:0140662">
    <property type="term" value="F:ATP-dependent protein folding chaperone"/>
    <property type="evidence" value="ECO:0007669"/>
    <property type="project" value="InterPro"/>
</dbReference>
<dbReference type="PROSITE" id="PS00297">
    <property type="entry name" value="HSP70_1"/>
    <property type="match status" value="1"/>
</dbReference>
<dbReference type="InterPro" id="IPR018181">
    <property type="entry name" value="Heat_shock_70_CS"/>
</dbReference>
<dbReference type="FunFam" id="3.30.420.40:FF:000071">
    <property type="entry name" value="Molecular chaperone DnaK"/>
    <property type="match status" value="1"/>
</dbReference>
<evidence type="ECO:0000256" key="4">
    <source>
        <dbReference type="ARBA" id="ARBA00023186"/>
    </source>
</evidence>
<keyword evidence="3 5" id="KW-0067">ATP-binding</keyword>
<dbReference type="Pfam" id="PF00012">
    <property type="entry name" value="HSP70"/>
    <property type="match status" value="1"/>
</dbReference>
<sequence length="564" mass="62269">MIVGIDLGTTHSLIGIYDGGRPHLIANPLGELLTPSVVALDGDGRLLVGAAARDRMAIAPERGAAVFKRYMGTDRVVHLGDRSFRAEELSAMVLRALVADAESQLGEKVTEAVISVPAYFSDSQRKATRIAGELAGLKVERLINEPTAAALAYGLQERKDESTFLIFDLGGGTFDVSILEAFDGVMQVHATAGDNYLGGEDFLQALLADCCASWNIRGSDLPANLRAQLAARVERAKHQLSSAHEAEVNFTLDGRDLQWRIDEDRFAKLVEPLVQRLRAPIERALRDARLDPQQLDEVVLVGGASRMPLVARLIARMLGKLPLRHVSPDQAIGLGAAVAAGMKARDETLEEIVLTDVSPYTLGIATSRTDERGRRSDGHFAPLIERNATVPVSRVETFWPSQDFQTELKLEVYQGESPRVANNVRLGELNIRIPKKKAQENPIDVRFTYDVNGVLQVEVEVIATKQRHELILEKNPGAMGREEIAARFAALAALKVHPREQQANIAVVARCERLYEEHLGEARELLSRWLTRFIATLESQDTVQIERERRELSAALDDFEQQVR</sequence>
<comment type="caution">
    <text evidence="6">The sequence shown here is derived from an EMBL/GenBank/DDBJ whole genome shotgun (WGS) entry which is preliminary data.</text>
</comment>
<dbReference type="PANTHER" id="PTHR19375">
    <property type="entry name" value="HEAT SHOCK PROTEIN 70KDA"/>
    <property type="match status" value="1"/>
</dbReference>
<accession>A0A091BDU5</accession>
<dbReference type="eggNOG" id="COG0443">
    <property type="taxonomic scope" value="Bacteria"/>
</dbReference>
<dbReference type="SUPFAM" id="SSF53067">
    <property type="entry name" value="Actin-like ATPase domain"/>
    <property type="match status" value="2"/>
</dbReference>
<dbReference type="GO" id="GO:0005524">
    <property type="term" value="F:ATP binding"/>
    <property type="evidence" value="ECO:0007669"/>
    <property type="project" value="UniProtKB-KW"/>
</dbReference>
<proteinExistence type="inferred from homology"/>
<reference evidence="6 7" key="1">
    <citation type="submission" date="2013-09" db="EMBL/GenBank/DDBJ databases">
        <title>Genome sequencing of Arenimonas composti.</title>
        <authorList>
            <person name="Chen F."/>
            <person name="Wang G."/>
        </authorList>
    </citation>
    <scope>NUCLEOTIDE SEQUENCE [LARGE SCALE GENOMIC DNA]</scope>
    <source>
        <strain evidence="6 7">TR7-09</strain>
    </source>
</reference>
<dbReference type="OrthoDB" id="9766019at2"/>
<evidence type="ECO:0008006" key="8">
    <source>
        <dbReference type="Google" id="ProtNLM"/>
    </source>
</evidence>
<evidence type="ECO:0000313" key="6">
    <source>
        <dbReference type="EMBL" id="KFN48954.1"/>
    </source>
</evidence>
<dbReference type="RefSeq" id="WP_026815941.1">
    <property type="nucleotide sequence ID" value="NZ_AUFF01000001.1"/>
</dbReference>
<gene>
    <name evidence="6" type="ORF">P873_01240</name>
</gene>
<dbReference type="EMBL" id="AWXU01000046">
    <property type="protein sequence ID" value="KFN48954.1"/>
    <property type="molecule type" value="Genomic_DNA"/>
</dbReference>
<evidence type="ECO:0000256" key="3">
    <source>
        <dbReference type="ARBA" id="ARBA00022840"/>
    </source>
</evidence>
<dbReference type="Proteomes" id="UP000029391">
    <property type="component" value="Unassembled WGS sequence"/>
</dbReference>
<dbReference type="PRINTS" id="PR00301">
    <property type="entry name" value="HEATSHOCK70"/>
</dbReference>
<dbReference type="PROSITE" id="PS00329">
    <property type="entry name" value="HSP70_2"/>
    <property type="match status" value="1"/>
</dbReference>
<dbReference type="PROSITE" id="PS01036">
    <property type="entry name" value="HSP70_3"/>
    <property type="match status" value="1"/>
</dbReference>
<keyword evidence="2 5" id="KW-0547">Nucleotide-binding</keyword>
<dbReference type="Gene3D" id="2.60.34.10">
    <property type="entry name" value="Substrate Binding Domain Of DNAk, Chain A, domain 1"/>
    <property type="match status" value="1"/>
</dbReference>